<evidence type="ECO:0000313" key="2">
    <source>
        <dbReference type="Proteomes" id="UP000054477"/>
    </source>
</evidence>
<reference evidence="1 2" key="1">
    <citation type="submission" date="2014-04" db="EMBL/GenBank/DDBJ databases">
        <authorList>
            <consortium name="DOE Joint Genome Institute"/>
            <person name="Kuo A."/>
            <person name="Kohler A."/>
            <person name="Nagy L.G."/>
            <person name="Floudas D."/>
            <person name="Copeland A."/>
            <person name="Barry K.W."/>
            <person name="Cichocki N."/>
            <person name="Veneault-Fourrey C."/>
            <person name="LaButti K."/>
            <person name="Lindquist E.A."/>
            <person name="Lipzen A."/>
            <person name="Lundell T."/>
            <person name="Morin E."/>
            <person name="Murat C."/>
            <person name="Sun H."/>
            <person name="Tunlid A."/>
            <person name="Henrissat B."/>
            <person name="Grigoriev I.V."/>
            <person name="Hibbett D.S."/>
            <person name="Martin F."/>
            <person name="Nordberg H.P."/>
            <person name="Cantor M.N."/>
            <person name="Hua S.X."/>
        </authorList>
    </citation>
    <scope>NUCLEOTIDE SEQUENCE [LARGE SCALE GENOMIC DNA]</scope>
    <source>
        <strain evidence="1 2">LaAM-08-1</strain>
    </source>
</reference>
<reference evidence="2" key="2">
    <citation type="submission" date="2015-01" db="EMBL/GenBank/DDBJ databases">
        <title>Evolutionary Origins and Diversification of the Mycorrhizal Mutualists.</title>
        <authorList>
            <consortium name="DOE Joint Genome Institute"/>
            <consortium name="Mycorrhizal Genomics Consortium"/>
            <person name="Kohler A."/>
            <person name="Kuo A."/>
            <person name="Nagy L.G."/>
            <person name="Floudas D."/>
            <person name="Copeland A."/>
            <person name="Barry K.W."/>
            <person name="Cichocki N."/>
            <person name="Veneault-Fourrey C."/>
            <person name="LaButti K."/>
            <person name="Lindquist E.A."/>
            <person name="Lipzen A."/>
            <person name="Lundell T."/>
            <person name="Morin E."/>
            <person name="Murat C."/>
            <person name="Riley R."/>
            <person name="Ohm R."/>
            <person name="Sun H."/>
            <person name="Tunlid A."/>
            <person name="Henrissat B."/>
            <person name="Grigoriev I.V."/>
            <person name="Hibbett D.S."/>
            <person name="Martin F."/>
        </authorList>
    </citation>
    <scope>NUCLEOTIDE SEQUENCE [LARGE SCALE GENOMIC DNA]</scope>
    <source>
        <strain evidence="2">LaAM-08-1</strain>
    </source>
</reference>
<accession>A0A0C9WMU9</accession>
<organism evidence="1 2">
    <name type="scientific">Laccaria amethystina LaAM-08-1</name>
    <dbReference type="NCBI Taxonomy" id="1095629"/>
    <lineage>
        <taxon>Eukaryota</taxon>
        <taxon>Fungi</taxon>
        <taxon>Dikarya</taxon>
        <taxon>Basidiomycota</taxon>
        <taxon>Agaricomycotina</taxon>
        <taxon>Agaricomycetes</taxon>
        <taxon>Agaricomycetidae</taxon>
        <taxon>Agaricales</taxon>
        <taxon>Agaricineae</taxon>
        <taxon>Hydnangiaceae</taxon>
        <taxon>Laccaria</taxon>
    </lineage>
</organism>
<protein>
    <submittedName>
        <fullName evidence="1">Uncharacterized protein</fullName>
    </submittedName>
</protein>
<name>A0A0C9WMU9_9AGAR</name>
<gene>
    <name evidence="1" type="ORF">K443DRAFT_686059</name>
</gene>
<evidence type="ECO:0000313" key="1">
    <source>
        <dbReference type="EMBL" id="KIJ91430.1"/>
    </source>
</evidence>
<dbReference type="AlphaFoldDB" id="A0A0C9WMU9"/>
<proteinExistence type="predicted"/>
<keyword evidence="2" id="KW-1185">Reference proteome</keyword>
<dbReference type="OrthoDB" id="2746456at2759"/>
<dbReference type="HOGENOM" id="CLU_2146277_0_0_1"/>
<sequence>MRGKLQLAWNTIAAVPESDIQCSSTADLEGSGSCIAKNFASINARNVAHRDIVHNSWMFKKYWGNPMGGIEALVESAGRWREKGYCEGCVKVQVEGWNRAKENLWLELDEYV</sequence>
<dbReference type="EMBL" id="KN839009">
    <property type="protein sequence ID" value="KIJ91430.1"/>
    <property type="molecule type" value="Genomic_DNA"/>
</dbReference>
<dbReference type="Proteomes" id="UP000054477">
    <property type="component" value="Unassembled WGS sequence"/>
</dbReference>